<gene>
    <name evidence="2" type="ORF">SEMRO_71_G039240.1</name>
</gene>
<proteinExistence type="predicted"/>
<organism evidence="2 3">
    <name type="scientific">Seminavis robusta</name>
    <dbReference type="NCBI Taxonomy" id="568900"/>
    <lineage>
        <taxon>Eukaryota</taxon>
        <taxon>Sar</taxon>
        <taxon>Stramenopiles</taxon>
        <taxon>Ochrophyta</taxon>
        <taxon>Bacillariophyta</taxon>
        <taxon>Bacillariophyceae</taxon>
        <taxon>Bacillariophycidae</taxon>
        <taxon>Naviculales</taxon>
        <taxon>Naviculaceae</taxon>
        <taxon>Seminavis</taxon>
    </lineage>
</organism>
<evidence type="ECO:0000313" key="2">
    <source>
        <dbReference type="EMBL" id="CAB9499880.1"/>
    </source>
</evidence>
<keyword evidence="1" id="KW-0812">Transmembrane</keyword>
<accession>A0A9N8DG20</accession>
<protein>
    <submittedName>
        <fullName evidence="2">Uncharacterized protein</fullName>
    </submittedName>
</protein>
<dbReference type="Proteomes" id="UP001153069">
    <property type="component" value="Unassembled WGS sequence"/>
</dbReference>
<comment type="caution">
    <text evidence="2">The sequence shown here is derived from an EMBL/GenBank/DDBJ whole genome shotgun (WGS) entry which is preliminary data.</text>
</comment>
<feature type="transmembrane region" description="Helical" evidence="1">
    <location>
        <begin position="64"/>
        <end position="84"/>
    </location>
</feature>
<keyword evidence="1" id="KW-0472">Membrane</keyword>
<reference evidence="2" key="1">
    <citation type="submission" date="2020-06" db="EMBL/GenBank/DDBJ databases">
        <authorList>
            <consortium name="Plant Systems Biology data submission"/>
        </authorList>
    </citation>
    <scope>NUCLEOTIDE SEQUENCE</scope>
    <source>
        <strain evidence="2">D6</strain>
    </source>
</reference>
<keyword evidence="1" id="KW-1133">Transmembrane helix</keyword>
<name>A0A9N8DG20_9STRA</name>
<dbReference type="AlphaFoldDB" id="A0A9N8DG20"/>
<feature type="transmembrane region" description="Helical" evidence="1">
    <location>
        <begin position="107"/>
        <end position="128"/>
    </location>
</feature>
<evidence type="ECO:0000313" key="3">
    <source>
        <dbReference type="Proteomes" id="UP001153069"/>
    </source>
</evidence>
<keyword evidence="3" id="KW-1185">Reference proteome</keyword>
<dbReference type="EMBL" id="CAICTM010000070">
    <property type="protein sequence ID" value="CAB9499880.1"/>
    <property type="molecule type" value="Genomic_DNA"/>
</dbReference>
<evidence type="ECO:0000256" key="1">
    <source>
        <dbReference type="SAM" id="Phobius"/>
    </source>
</evidence>
<sequence>MAFFLIWSLERCYHFLLPLDSISAVNNWIFLPHHRNGTIWGEGGDGFYGFYGLWYQDDLRFYTIRIHVFCATVSGILVAMNLFFGKELATTRRTTGKPHPGAPIHKTLGWVTVYLSVINLVTSFYVLWGMGMLGAGAAGEKTDKAAWVIMALSLPPGRLSKS</sequence>